<gene>
    <name evidence="1" type="ORF">Tci_687433</name>
</gene>
<evidence type="ECO:0000313" key="1">
    <source>
        <dbReference type="EMBL" id="GFB15462.1"/>
    </source>
</evidence>
<organism evidence="1">
    <name type="scientific">Tanacetum cinerariifolium</name>
    <name type="common">Dalmatian daisy</name>
    <name type="synonym">Chrysanthemum cinerariifolium</name>
    <dbReference type="NCBI Taxonomy" id="118510"/>
    <lineage>
        <taxon>Eukaryota</taxon>
        <taxon>Viridiplantae</taxon>
        <taxon>Streptophyta</taxon>
        <taxon>Embryophyta</taxon>
        <taxon>Tracheophyta</taxon>
        <taxon>Spermatophyta</taxon>
        <taxon>Magnoliopsida</taxon>
        <taxon>eudicotyledons</taxon>
        <taxon>Gunneridae</taxon>
        <taxon>Pentapetalae</taxon>
        <taxon>asterids</taxon>
        <taxon>campanulids</taxon>
        <taxon>Asterales</taxon>
        <taxon>Asteraceae</taxon>
        <taxon>Asteroideae</taxon>
        <taxon>Anthemideae</taxon>
        <taxon>Anthemidinae</taxon>
        <taxon>Tanacetum</taxon>
    </lineage>
</organism>
<feature type="non-terminal residue" evidence="1">
    <location>
        <position position="319"/>
    </location>
</feature>
<protein>
    <recommendedName>
        <fullName evidence="2">Reverse transcriptase domain-containing protein</fullName>
    </recommendedName>
</protein>
<comment type="caution">
    <text evidence="1">The sequence shown here is derived from an EMBL/GenBank/DDBJ whole genome shotgun (WGS) entry which is preliminary data.</text>
</comment>
<evidence type="ECO:0008006" key="2">
    <source>
        <dbReference type="Google" id="ProtNLM"/>
    </source>
</evidence>
<reference evidence="1" key="1">
    <citation type="journal article" date="2019" name="Sci. Rep.">
        <title>Draft genome of Tanacetum cinerariifolium, the natural source of mosquito coil.</title>
        <authorList>
            <person name="Yamashiro T."/>
            <person name="Shiraishi A."/>
            <person name="Satake H."/>
            <person name="Nakayama K."/>
        </authorList>
    </citation>
    <scope>NUCLEOTIDE SEQUENCE</scope>
</reference>
<name>A0A699KWV5_TANCI</name>
<dbReference type="AlphaFoldDB" id="A0A699KWV5"/>
<proteinExistence type="predicted"/>
<dbReference type="EMBL" id="BKCJ010563886">
    <property type="protein sequence ID" value="GFB15462.1"/>
    <property type="molecule type" value="Genomic_DNA"/>
</dbReference>
<accession>A0A699KWV5</accession>
<sequence length="319" mass="35506">MGDAHLNTIPATKSDEFIKSCVENLVPNPSEFEGESECDVPAGFTSFSNVLFDAGYDSDSKINPMKIAQHSFNAESDLIESLPNHDSSIIISSKIDSLFDEFAGELTHLKSIPPGIDETDCHPEEEIRLTKRLLYDNSSPRPPEEIVSDNSNADIESFSPSPIPNEDSDYHMEEIDLPFTLDDPMPSGIEDDDYDSGRYISILKELLDNYSLSLPASESYHFDIPSPYRPPAKPPDGMTGTLNIKMLGDVFDKKVLIPRLTITRILNQEKSPDLLSHLGFEAFQPSAKCSMIINGKNVPLLDVPLFHFYPLDQFKYGGI</sequence>